<dbReference type="GO" id="GO:0047661">
    <property type="term" value="F:amino-acid racemase activity"/>
    <property type="evidence" value="ECO:0007669"/>
    <property type="project" value="InterPro"/>
</dbReference>
<feature type="region of interest" description="Disordered" evidence="2">
    <location>
        <begin position="324"/>
        <end position="372"/>
    </location>
</feature>
<accession>A0AAV9J6N7</accession>
<name>A0AAV9J6N7_9PEZI</name>
<gene>
    <name evidence="4" type="ORF">LTR36_009038</name>
</gene>
<dbReference type="Gene3D" id="3.40.50.12500">
    <property type="match status" value="1"/>
</dbReference>
<dbReference type="Pfam" id="PF00795">
    <property type="entry name" value="CN_hydrolase"/>
    <property type="match status" value="1"/>
</dbReference>
<dbReference type="AlphaFoldDB" id="A0AAV9J6N7"/>
<feature type="domain" description="CN hydrolase" evidence="3">
    <location>
        <begin position="5"/>
        <end position="293"/>
    </location>
</feature>
<organism evidence="4 5">
    <name type="scientific">Oleoguttula mirabilis</name>
    <dbReference type="NCBI Taxonomy" id="1507867"/>
    <lineage>
        <taxon>Eukaryota</taxon>
        <taxon>Fungi</taxon>
        <taxon>Dikarya</taxon>
        <taxon>Ascomycota</taxon>
        <taxon>Pezizomycotina</taxon>
        <taxon>Dothideomycetes</taxon>
        <taxon>Dothideomycetidae</taxon>
        <taxon>Mycosphaerellales</taxon>
        <taxon>Teratosphaeriaceae</taxon>
        <taxon>Oleoguttula</taxon>
    </lineage>
</organism>
<evidence type="ECO:0000313" key="5">
    <source>
        <dbReference type="Proteomes" id="UP001324427"/>
    </source>
</evidence>
<sequence length="623" mass="67344">MARMLRVAAAQLGATHRSDPRSETLDRMLQLLDDAASQSAELVLFPETAFTTFFPRYLINDSVELDSFFEHGDVTKSPGAAPLFDKAKQLGIDISVGFAEAADNGERFNSSVYYHAKSGSVLAKYRKIHLPGDFEPFADPEATNQLEKRYFKPGNLGFEAFRVPDLAEGSEPIMGMMICNDRRWPESWRCLSLQGVEVVLCGYNTAGFAPDLWGSDKNQDPQKAEETALFLHKLVMQSNSYMNATFSICAARAGMDDGKFSLIGGSCIVGPEGDILAETKTVDDEIIVADCDLELCRQGKTRTFDFARHRRVEHYKRIVEQTGVVEPPRLSDSNGKNGKNVNGTPDAEANGGVASGTQSNDTHDLVSRPAQPAKGKNIRVLLCNPNATKSMTDNCVKMVEPTLPPDVEVVGFTAPAPAPSAIEGNFDNVMSAAASARAIIPIQAREGYDAILVACYSDHALIRMLREELDAPVIGIMEASLFAARTLGARFGIVATSNRSKVMHTDAVRHYGMEGFCAGVESCNLGVLDLERKPRQEVLGIMQDVARTLVAKGAEVLTLGCAGMTDMVAAVEEAAGEDVRVVDGVVAGVHHLVGIVRLGGKTARNGLYASSAKGRKMRGQEYV</sequence>
<dbReference type="PANTHER" id="PTHR28047">
    <property type="entry name" value="PROTEIN DCG1"/>
    <property type="match status" value="1"/>
</dbReference>
<dbReference type="InterPro" id="IPR015942">
    <property type="entry name" value="Asp/Glu/hydantoin_racemase"/>
</dbReference>
<dbReference type="EMBL" id="JAVFHQ010000064">
    <property type="protein sequence ID" value="KAK4540608.1"/>
    <property type="molecule type" value="Genomic_DNA"/>
</dbReference>
<dbReference type="CDD" id="cd07569">
    <property type="entry name" value="DCase"/>
    <property type="match status" value="1"/>
</dbReference>
<dbReference type="Proteomes" id="UP001324427">
    <property type="component" value="Unassembled WGS sequence"/>
</dbReference>
<dbReference type="PROSITE" id="PS50263">
    <property type="entry name" value="CN_HYDROLASE"/>
    <property type="match status" value="1"/>
</dbReference>
<dbReference type="InterPro" id="IPR053714">
    <property type="entry name" value="Iso_Racemase_Enz_sf"/>
</dbReference>
<dbReference type="Gene3D" id="3.60.110.10">
    <property type="entry name" value="Carbon-nitrogen hydrolase"/>
    <property type="match status" value="1"/>
</dbReference>
<dbReference type="Pfam" id="PF01177">
    <property type="entry name" value="Asp_Glu_race"/>
    <property type="match status" value="1"/>
</dbReference>
<evidence type="ECO:0000313" key="4">
    <source>
        <dbReference type="EMBL" id="KAK4540608.1"/>
    </source>
</evidence>
<dbReference type="PANTHER" id="PTHR28047:SF6">
    <property type="entry name" value="CN HYDROLASE DOMAIN-CONTAINING PROTEIN"/>
    <property type="match status" value="1"/>
</dbReference>
<evidence type="ECO:0000256" key="2">
    <source>
        <dbReference type="SAM" id="MobiDB-lite"/>
    </source>
</evidence>
<dbReference type="InterPro" id="IPR003010">
    <property type="entry name" value="C-N_Hydrolase"/>
</dbReference>
<evidence type="ECO:0000259" key="3">
    <source>
        <dbReference type="PROSITE" id="PS50263"/>
    </source>
</evidence>
<protein>
    <recommendedName>
        <fullName evidence="3">CN hydrolase domain-containing protein</fullName>
    </recommendedName>
</protein>
<keyword evidence="5" id="KW-1185">Reference proteome</keyword>
<proteinExistence type="inferred from homology"/>
<reference evidence="4 5" key="1">
    <citation type="submission" date="2021-11" db="EMBL/GenBank/DDBJ databases">
        <title>Black yeast isolated from Biological Soil Crust.</title>
        <authorList>
            <person name="Kurbessoian T."/>
        </authorList>
    </citation>
    <scope>NUCLEOTIDE SEQUENCE [LARGE SCALE GENOMIC DNA]</scope>
    <source>
        <strain evidence="4 5">CCFEE 5522</strain>
    </source>
</reference>
<dbReference type="InterPro" id="IPR052186">
    <property type="entry name" value="Hydantoin_racemase-like"/>
</dbReference>
<dbReference type="SUPFAM" id="SSF56317">
    <property type="entry name" value="Carbon-nitrogen hydrolase"/>
    <property type="match status" value="1"/>
</dbReference>
<comment type="similarity">
    <text evidence="1">Belongs to the HyuE racemase family.</text>
</comment>
<dbReference type="InterPro" id="IPR036526">
    <property type="entry name" value="C-N_Hydrolase_sf"/>
</dbReference>
<comment type="caution">
    <text evidence="4">The sequence shown here is derived from an EMBL/GenBank/DDBJ whole genome shotgun (WGS) entry which is preliminary data.</text>
</comment>
<feature type="compositionally biased region" description="Polar residues" evidence="2">
    <location>
        <begin position="331"/>
        <end position="343"/>
    </location>
</feature>
<evidence type="ECO:0000256" key="1">
    <source>
        <dbReference type="ARBA" id="ARBA00038414"/>
    </source>
</evidence>